<dbReference type="InParanoid" id="A0A671WYV8"/>
<feature type="domain" description="Reverse transcriptase" evidence="1">
    <location>
        <begin position="260"/>
        <end position="373"/>
    </location>
</feature>
<dbReference type="CDD" id="cd01650">
    <property type="entry name" value="RT_nLTR_like"/>
    <property type="match status" value="1"/>
</dbReference>
<name>A0A671WYV8_SPAAU</name>
<dbReference type="Proteomes" id="UP000472265">
    <property type="component" value="Chromosome 5"/>
</dbReference>
<protein>
    <recommendedName>
        <fullName evidence="1">Reverse transcriptase domain-containing protein</fullName>
    </recommendedName>
</protein>
<keyword evidence="3" id="KW-1185">Reference proteome</keyword>
<evidence type="ECO:0000259" key="1">
    <source>
        <dbReference type="Pfam" id="PF00078"/>
    </source>
</evidence>
<dbReference type="OMA" id="DSTNHIA"/>
<evidence type="ECO:0000313" key="3">
    <source>
        <dbReference type="Proteomes" id="UP000472265"/>
    </source>
</evidence>
<dbReference type="AlphaFoldDB" id="A0A671WYV8"/>
<reference evidence="2" key="1">
    <citation type="submission" date="2021-04" db="EMBL/GenBank/DDBJ databases">
        <authorList>
            <consortium name="Wellcome Sanger Institute Data Sharing"/>
        </authorList>
    </citation>
    <scope>NUCLEOTIDE SEQUENCE [LARGE SCALE GENOMIC DNA]</scope>
</reference>
<dbReference type="InterPro" id="IPR000477">
    <property type="entry name" value="RT_dom"/>
</dbReference>
<accession>A0A671WYV8</accession>
<dbReference type="Pfam" id="PF00078">
    <property type="entry name" value="RVT_1"/>
    <property type="match status" value="1"/>
</dbReference>
<reference evidence="2" key="2">
    <citation type="submission" date="2025-08" db="UniProtKB">
        <authorList>
            <consortium name="Ensembl"/>
        </authorList>
    </citation>
    <scope>IDENTIFICATION</scope>
</reference>
<proteinExistence type="predicted"/>
<organism evidence="2 3">
    <name type="scientific">Sparus aurata</name>
    <name type="common">Gilthead sea bream</name>
    <dbReference type="NCBI Taxonomy" id="8175"/>
    <lineage>
        <taxon>Eukaryota</taxon>
        <taxon>Metazoa</taxon>
        <taxon>Chordata</taxon>
        <taxon>Craniata</taxon>
        <taxon>Vertebrata</taxon>
        <taxon>Euteleostomi</taxon>
        <taxon>Actinopterygii</taxon>
        <taxon>Neopterygii</taxon>
        <taxon>Teleostei</taxon>
        <taxon>Neoteleostei</taxon>
        <taxon>Acanthomorphata</taxon>
        <taxon>Eupercaria</taxon>
        <taxon>Spariformes</taxon>
        <taxon>Sparidae</taxon>
        <taxon>Sparus</taxon>
    </lineage>
</organism>
<dbReference type="SUPFAM" id="SSF56672">
    <property type="entry name" value="DNA/RNA polymerases"/>
    <property type="match status" value="1"/>
</dbReference>
<dbReference type="PANTHER" id="PTHR31635:SF196">
    <property type="entry name" value="REVERSE TRANSCRIPTASE DOMAIN-CONTAINING PROTEIN-RELATED"/>
    <property type="match status" value="1"/>
</dbReference>
<dbReference type="InterPro" id="IPR043502">
    <property type="entry name" value="DNA/RNA_pol_sf"/>
</dbReference>
<dbReference type="PANTHER" id="PTHR31635">
    <property type="entry name" value="REVERSE TRANSCRIPTASE DOMAIN-CONTAINING PROTEIN-RELATED"/>
    <property type="match status" value="1"/>
</dbReference>
<dbReference type="Ensembl" id="ENSSAUT00010043978.1">
    <property type="protein sequence ID" value="ENSSAUP00010041771.1"/>
    <property type="gene ID" value="ENSSAUG00010017583.1"/>
</dbReference>
<dbReference type="GeneTree" id="ENSGT00940000163630"/>
<reference evidence="2" key="3">
    <citation type="submission" date="2025-09" db="UniProtKB">
        <authorList>
            <consortium name="Ensembl"/>
        </authorList>
    </citation>
    <scope>IDENTIFICATION</scope>
</reference>
<evidence type="ECO:0000313" key="2">
    <source>
        <dbReference type="Ensembl" id="ENSSAUP00010041771.1"/>
    </source>
</evidence>
<sequence length="422" mass="48285">MEVNAPGWKRVFFFFSSPQSEYALFRTKQAYWEMGERPGRLLAYRLKQQDSTNHIAGTRQPDGRISTSSKQINKSFRSFYKTLYSSQGNFDEQKFDSFFADLNLPRLTDRDRDFLEAPIKLEEISQAIRSMPPNKSPGLDGLPADFYRTFKGIISPILLESMHTAVISFIRKKGKDDLDPSGYRPISLLNCDQNILAKILSICLSKVIGSIIHMDQSGFIPNRHSSDNIRRLVNLLCLVYDSTHPTITLSLDALFETLGRFGCPLSLGLFVLALEPLAQKLRNNSDMHGITVDGIHHKLLLYTDDMLVMLTQPEKSIPTLLNCIEEFAFLSGYHINWDKSEAMPLSGHCPSTLVHRWKFRWASKGIKYLGIRITPDYKDMVRENINPLLQKMKSDFGRWTKIHLSLWGKIHSVKMMSAPVIY</sequence>